<evidence type="ECO:0000259" key="1">
    <source>
        <dbReference type="Pfam" id="PF00561"/>
    </source>
</evidence>
<protein>
    <recommendedName>
        <fullName evidence="1">AB hydrolase-1 domain-containing protein</fullName>
    </recommendedName>
</protein>
<name>A0AAN8EP82_9EURO</name>
<dbReference type="InterPro" id="IPR000073">
    <property type="entry name" value="AB_hydrolase_1"/>
</dbReference>
<proteinExistence type="predicted"/>
<organism evidence="2 3">
    <name type="scientific">Knufia fluminis</name>
    <dbReference type="NCBI Taxonomy" id="191047"/>
    <lineage>
        <taxon>Eukaryota</taxon>
        <taxon>Fungi</taxon>
        <taxon>Dikarya</taxon>
        <taxon>Ascomycota</taxon>
        <taxon>Pezizomycotina</taxon>
        <taxon>Eurotiomycetes</taxon>
        <taxon>Chaetothyriomycetidae</taxon>
        <taxon>Chaetothyriales</taxon>
        <taxon>Trichomeriaceae</taxon>
        <taxon>Knufia</taxon>
    </lineage>
</organism>
<accession>A0AAN8EP82</accession>
<gene>
    <name evidence="2" type="ORF">OHC33_007799</name>
</gene>
<dbReference type="PANTHER" id="PTHR43433:SF10">
    <property type="entry name" value="AB HYDROLASE-1 DOMAIN-CONTAINING PROTEIN"/>
    <property type="match status" value="1"/>
</dbReference>
<evidence type="ECO:0000313" key="3">
    <source>
        <dbReference type="Proteomes" id="UP001316803"/>
    </source>
</evidence>
<comment type="caution">
    <text evidence="2">The sequence shown here is derived from an EMBL/GenBank/DDBJ whole genome shotgun (WGS) entry which is preliminary data.</text>
</comment>
<dbReference type="AlphaFoldDB" id="A0AAN8EP82"/>
<sequence>MSPIASTDCKYRLDTSSSATLVLPDRRKLGYAEYGAPTGTPIFFFHGFPGSRVEGAFLDHEASKLGARIIAPDRPSIGWSSSHKNRTLLDHAKDTEALANHLKLEKYGVLGVSGGGPYALAAARALPAEKLRAVTMVCGLGSPDMGYWGMKWMNYLGWTYGQRYFPGLTRWYFGRMAGARLDLPEEERLRRMRQDFEKAKSSMHPKDVAFFGDTDTMRMHLRVAAEEYAQGMDGFSQDYTLLCTDFKFKIEDIRKDLPFRLWYGNLDTNVPLQHGQKVAARVGANARLRVEDETHASIFANWKEEWLGELVKLVEA</sequence>
<feature type="domain" description="AB hydrolase-1" evidence="1">
    <location>
        <begin position="41"/>
        <end position="164"/>
    </location>
</feature>
<dbReference type="EMBL" id="JAKLMC020000022">
    <property type="protein sequence ID" value="KAK5951046.1"/>
    <property type="molecule type" value="Genomic_DNA"/>
</dbReference>
<dbReference type="SUPFAM" id="SSF53474">
    <property type="entry name" value="alpha/beta-Hydrolases"/>
    <property type="match status" value="1"/>
</dbReference>
<keyword evidence="3" id="KW-1185">Reference proteome</keyword>
<dbReference type="InterPro" id="IPR029058">
    <property type="entry name" value="AB_hydrolase_fold"/>
</dbReference>
<dbReference type="Proteomes" id="UP001316803">
    <property type="component" value="Unassembled WGS sequence"/>
</dbReference>
<dbReference type="PANTHER" id="PTHR43433">
    <property type="entry name" value="HYDROLASE, ALPHA/BETA FOLD FAMILY PROTEIN"/>
    <property type="match status" value="1"/>
</dbReference>
<dbReference type="InterPro" id="IPR050471">
    <property type="entry name" value="AB_hydrolase"/>
</dbReference>
<reference evidence="2 3" key="1">
    <citation type="submission" date="2022-12" db="EMBL/GenBank/DDBJ databases">
        <title>Genomic features and morphological characterization of a novel Knufia sp. strain isolated from spacecraft assembly facility.</title>
        <authorList>
            <person name="Teixeira M."/>
            <person name="Chander A.M."/>
            <person name="Stajich J.E."/>
            <person name="Venkateswaran K."/>
        </authorList>
    </citation>
    <scope>NUCLEOTIDE SEQUENCE [LARGE SCALE GENOMIC DNA]</scope>
    <source>
        <strain evidence="2 3">FJI-L2-BK-P2</strain>
    </source>
</reference>
<evidence type="ECO:0000313" key="2">
    <source>
        <dbReference type="EMBL" id="KAK5951046.1"/>
    </source>
</evidence>
<dbReference type="Gene3D" id="3.40.50.1820">
    <property type="entry name" value="alpha/beta hydrolase"/>
    <property type="match status" value="1"/>
</dbReference>
<dbReference type="Pfam" id="PF00561">
    <property type="entry name" value="Abhydrolase_1"/>
    <property type="match status" value="1"/>
</dbReference>